<dbReference type="RefSeq" id="WP_281811141.1">
    <property type="nucleotide sequence ID" value="NZ_BRLB01000001.1"/>
</dbReference>
<protein>
    <submittedName>
        <fullName evidence="1">Uncharacterized protein</fullName>
    </submittedName>
</protein>
<organism evidence="1 2">
    <name type="scientific">Vallitalea longa</name>
    <dbReference type="NCBI Taxonomy" id="2936439"/>
    <lineage>
        <taxon>Bacteria</taxon>
        <taxon>Bacillati</taxon>
        <taxon>Bacillota</taxon>
        <taxon>Clostridia</taxon>
        <taxon>Lachnospirales</taxon>
        <taxon>Vallitaleaceae</taxon>
        <taxon>Vallitalea</taxon>
    </lineage>
</organism>
<dbReference type="AlphaFoldDB" id="A0A9W6DCY0"/>
<dbReference type="EMBL" id="BRLB01000001">
    <property type="protein sequence ID" value="GKX27646.1"/>
    <property type="molecule type" value="Genomic_DNA"/>
</dbReference>
<sequence>MAFEQYLKKVNVDENIIKEIMNVDYPKDKNNPKQNEANFMASVMKKCEELLDYDTISKVMYDRACCKTGARLKNSRNFAKEYEDKTLEEKLLLLGNVQYMGKPFLNQDGDIETLAVGKFGMEDMTCPCWHFSGSKPINGYLTVMVNCLVCSFIRFFECDNITCHIIQHN</sequence>
<proteinExistence type="predicted"/>
<accession>A0A9W6DCY0</accession>
<dbReference type="Proteomes" id="UP001144256">
    <property type="component" value="Unassembled WGS sequence"/>
</dbReference>
<comment type="caution">
    <text evidence="1">The sequence shown here is derived from an EMBL/GenBank/DDBJ whole genome shotgun (WGS) entry which is preliminary data.</text>
</comment>
<evidence type="ECO:0000313" key="1">
    <source>
        <dbReference type="EMBL" id="GKX27646.1"/>
    </source>
</evidence>
<keyword evidence="2" id="KW-1185">Reference proteome</keyword>
<reference evidence="1" key="1">
    <citation type="submission" date="2022-06" db="EMBL/GenBank/DDBJ databases">
        <title>Vallitalea longa sp. nov., an anaerobic bacterium isolated from marine sediment.</title>
        <authorList>
            <person name="Hirano S."/>
            <person name="Terahara T."/>
            <person name="Mori K."/>
            <person name="Hamada M."/>
            <person name="Matsumoto R."/>
            <person name="Kobayashi T."/>
        </authorList>
    </citation>
    <scope>NUCLEOTIDE SEQUENCE</scope>
    <source>
        <strain evidence="1">SH18-1</strain>
    </source>
</reference>
<evidence type="ECO:0000313" key="2">
    <source>
        <dbReference type="Proteomes" id="UP001144256"/>
    </source>
</evidence>
<name>A0A9W6DCY0_9FIRM</name>
<gene>
    <name evidence="1" type="ORF">SH1V18_01260</name>
</gene>